<dbReference type="PANTHER" id="PTHR33887:SF5">
    <property type="entry name" value="PB1 DOMAIN-CONTAINING PROTEIN"/>
    <property type="match status" value="1"/>
</dbReference>
<proteinExistence type="predicted"/>
<dbReference type="OrthoDB" id="2109241at2759"/>
<evidence type="ECO:0000256" key="1">
    <source>
        <dbReference type="SAM" id="MobiDB-lite"/>
    </source>
</evidence>
<feature type="region of interest" description="Disordered" evidence="1">
    <location>
        <begin position="164"/>
        <end position="187"/>
    </location>
</feature>
<evidence type="ECO:0000313" key="3">
    <source>
        <dbReference type="Proteomes" id="UP001163046"/>
    </source>
</evidence>
<organism evidence="2 3">
    <name type="scientific">Desmophyllum pertusum</name>
    <dbReference type="NCBI Taxonomy" id="174260"/>
    <lineage>
        <taxon>Eukaryota</taxon>
        <taxon>Metazoa</taxon>
        <taxon>Cnidaria</taxon>
        <taxon>Anthozoa</taxon>
        <taxon>Hexacorallia</taxon>
        <taxon>Scleractinia</taxon>
        <taxon>Caryophylliina</taxon>
        <taxon>Caryophylliidae</taxon>
        <taxon>Desmophyllum</taxon>
    </lineage>
</organism>
<dbReference type="PANTHER" id="PTHR33887">
    <property type="entry name" value="PB1 DOMAIN-CONTAINING PROTEIN"/>
    <property type="match status" value="1"/>
</dbReference>
<gene>
    <name evidence="2" type="ORF">OS493_009393</name>
</gene>
<comment type="caution">
    <text evidence="2">The sequence shown here is derived from an EMBL/GenBank/DDBJ whole genome shotgun (WGS) entry which is preliminary data.</text>
</comment>
<dbReference type="EMBL" id="MU826829">
    <property type="protein sequence ID" value="KAJ7374062.1"/>
    <property type="molecule type" value="Genomic_DNA"/>
</dbReference>
<reference evidence="2" key="1">
    <citation type="submission" date="2023-01" db="EMBL/GenBank/DDBJ databases">
        <title>Genome assembly of the deep-sea coral Lophelia pertusa.</title>
        <authorList>
            <person name="Herrera S."/>
            <person name="Cordes E."/>
        </authorList>
    </citation>
    <scope>NUCLEOTIDE SEQUENCE</scope>
    <source>
        <strain evidence="2">USNM1676648</strain>
        <tissue evidence="2">Polyp</tissue>
    </source>
</reference>
<accession>A0A9W9Z2V3</accession>
<name>A0A9W9Z2V3_9CNID</name>
<dbReference type="InterPro" id="IPR039471">
    <property type="entry name" value="CXorf65-like"/>
</dbReference>
<dbReference type="Pfam" id="PF15874">
    <property type="entry name" value="Il2rg"/>
    <property type="match status" value="1"/>
</dbReference>
<keyword evidence="3" id="KW-1185">Reference proteome</keyword>
<protein>
    <submittedName>
        <fullName evidence="2">Uncharacterized protein</fullName>
    </submittedName>
</protein>
<feature type="region of interest" description="Disordered" evidence="1">
    <location>
        <begin position="103"/>
        <end position="136"/>
    </location>
</feature>
<evidence type="ECO:0000313" key="2">
    <source>
        <dbReference type="EMBL" id="KAJ7374062.1"/>
    </source>
</evidence>
<dbReference type="Proteomes" id="UP001163046">
    <property type="component" value="Unassembled WGS sequence"/>
</dbReference>
<dbReference type="AlphaFoldDB" id="A0A9W9Z2V3"/>
<sequence length="187" mass="20898">MSFITVKFGDNEEELFNPNCVTVNLLDNLRRRCGCQKGSGKELKNLHEFPTQYAHRFLKGREVFVLIKVEKGQGDQPTTYTALLNDLERSNPKLLGKKNAQELTSGKCPHSPGGRYQNPVLIPNPNLETEKSPSGTMSPKFASFEVTCLALDVTEQNLTPPLEGTVKILVPPPPHQEKSRQRKVSKN</sequence>